<name>A0A0M0JQ58_9EUKA</name>
<evidence type="ECO:0000313" key="3">
    <source>
        <dbReference type="Proteomes" id="UP000037460"/>
    </source>
</evidence>
<organism evidence="2 3">
    <name type="scientific">Chrysochromulina tobinii</name>
    <dbReference type="NCBI Taxonomy" id="1460289"/>
    <lineage>
        <taxon>Eukaryota</taxon>
        <taxon>Haptista</taxon>
        <taxon>Haptophyta</taxon>
        <taxon>Prymnesiophyceae</taxon>
        <taxon>Prymnesiales</taxon>
        <taxon>Chrysochromulinaceae</taxon>
        <taxon>Chrysochromulina</taxon>
    </lineage>
</organism>
<feature type="region of interest" description="Disordered" evidence="1">
    <location>
        <begin position="1"/>
        <end position="68"/>
    </location>
</feature>
<dbReference type="EMBL" id="JWZX01002522">
    <property type="protein sequence ID" value="KOO28724.1"/>
    <property type="molecule type" value="Genomic_DNA"/>
</dbReference>
<evidence type="ECO:0000256" key="1">
    <source>
        <dbReference type="SAM" id="MobiDB-lite"/>
    </source>
</evidence>
<feature type="non-terminal residue" evidence="2">
    <location>
        <position position="1"/>
    </location>
</feature>
<protein>
    <submittedName>
        <fullName evidence="2">Uncharacterized protein</fullName>
    </submittedName>
</protein>
<sequence>KNLPPDPVSGNRGRHLRTPHTQPGGSAADAGLRHTPQPRRHRCEAAASAGRRRWRGAARGDKMAGRGAWRQWRHRRLPRFCSDAVPHRLAQCADASFCYRARRAGGVKPACTNAPNGAR</sequence>
<keyword evidence="3" id="KW-1185">Reference proteome</keyword>
<proteinExistence type="predicted"/>
<gene>
    <name evidence="2" type="ORF">Ctob_011378</name>
</gene>
<comment type="caution">
    <text evidence="2">The sequence shown here is derived from an EMBL/GenBank/DDBJ whole genome shotgun (WGS) entry which is preliminary data.</text>
</comment>
<feature type="non-terminal residue" evidence="2">
    <location>
        <position position="119"/>
    </location>
</feature>
<dbReference type="AlphaFoldDB" id="A0A0M0JQ58"/>
<dbReference type="Proteomes" id="UP000037460">
    <property type="component" value="Unassembled WGS sequence"/>
</dbReference>
<reference evidence="3" key="1">
    <citation type="journal article" date="2015" name="PLoS Genet.">
        <title>Genome Sequence and Transcriptome Analyses of Chrysochromulina tobin: Metabolic Tools for Enhanced Algal Fitness in the Prominent Order Prymnesiales (Haptophyceae).</title>
        <authorList>
            <person name="Hovde B.T."/>
            <person name="Deodato C.R."/>
            <person name="Hunsperger H.M."/>
            <person name="Ryken S.A."/>
            <person name="Yost W."/>
            <person name="Jha R.K."/>
            <person name="Patterson J."/>
            <person name="Monnat R.J. Jr."/>
            <person name="Barlow S.B."/>
            <person name="Starkenburg S.R."/>
            <person name="Cattolico R.A."/>
        </authorList>
    </citation>
    <scope>NUCLEOTIDE SEQUENCE</scope>
    <source>
        <strain evidence="3">CCMP291</strain>
    </source>
</reference>
<evidence type="ECO:0000313" key="2">
    <source>
        <dbReference type="EMBL" id="KOO28724.1"/>
    </source>
</evidence>
<accession>A0A0M0JQ58</accession>